<accession>A0ABT5JUX4</accession>
<evidence type="ECO:0000256" key="1">
    <source>
        <dbReference type="SAM" id="MobiDB-lite"/>
    </source>
</evidence>
<feature type="region of interest" description="Disordered" evidence="1">
    <location>
        <begin position="1"/>
        <end position="30"/>
    </location>
</feature>
<comment type="caution">
    <text evidence="2">The sequence shown here is derived from an EMBL/GenBank/DDBJ whole genome shotgun (WGS) entry which is preliminary data.</text>
</comment>
<proteinExistence type="predicted"/>
<keyword evidence="3" id="KW-1185">Reference proteome</keyword>
<dbReference type="Proteomes" id="UP001216558">
    <property type="component" value="Unassembled WGS sequence"/>
</dbReference>
<evidence type="ECO:0000313" key="2">
    <source>
        <dbReference type="EMBL" id="MDC8755953.1"/>
    </source>
</evidence>
<organism evidence="2 3">
    <name type="scientific">Erythrobacter fulvus</name>
    <dbReference type="NCBI Taxonomy" id="2987523"/>
    <lineage>
        <taxon>Bacteria</taxon>
        <taxon>Pseudomonadati</taxon>
        <taxon>Pseudomonadota</taxon>
        <taxon>Alphaproteobacteria</taxon>
        <taxon>Sphingomonadales</taxon>
        <taxon>Erythrobacteraceae</taxon>
        <taxon>Erythrobacter/Porphyrobacter group</taxon>
        <taxon>Erythrobacter</taxon>
    </lineage>
</organism>
<sequence length="46" mass="5003">HYNTVRPHSSLGYRPPAPETATPPWLSSGSAPLHLRSAMAPETILH</sequence>
<dbReference type="EMBL" id="JAQQXQ010000018">
    <property type="protein sequence ID" value="MDC8755953.1"/>
    <property type="molecule type" value="Genomic_DNA"/>
</dbReference>
<name>A0ABT5JUX4_9SPHN</name>
<evidence type="ECO:0000313" key="3">
    <source>
        <dbReference type="Proteomes" id="UP001216558"/>
    </source>
</evidence>
<gene>
    <name evidence="2" type="ORF">OIK40_14995</name>
</gene>
<protein>
    <submittedName>
        <fullName evidence="2">IS3 family transposase</fullName>
    </submittedName>
</protein>
<reference evidence="2 3" key="1">
    <citation type="submission" date="2022-10" db="EMBL/GenBank/DDBJ databases">
        <title>Erythrobacter sp. sf7 Genome sequencing.</title>
        <authorList>
            <person name="Park S."/>
        </authorList>
    </citation>
    <scope>NUCLEOTIDE SEQUENCE [LARGE SCALE GENOMIC DNA]</scope>
    <source>
        <strain evidence="3">sf7</strain>
    </source>
</reference>
<feature type="non-terminal residue" evidence="2">
    <location>
        <position position="1"/>
    </location>
</feature>